<evidence type="ECO:0000313" key="3">
    <source>
        <dbReference type="Proteomes" id="UP001482620"/>
    </source>
</evidence>
<reference evidence="2 3" key="1">
    <citation type="submission" date="2021-06" db="EMBL/GenBank/DDBJ databases">
        <authorList>
            <person name="Palmer J.M."/>
        </authorList>
    </citation>
    <scope>NUCLEOTIDE SEQUENCE [LARGE SCALE GENOMIC DNA]</scope>
    <source>
        <strain evidence="3">if_2019</strain>
        <tissue evidence="2">Muscle</tissue>
    </source>
</reference>
<dbReference type="EMBL" id="JAHRIQ010108004">
    <property type="protein sequence ID" value="MEQ2256805.1"/>
    <property type="molecule type" value="Genomic_DNA"/>
</dbReference>
<evidence type="ECO:0000313" key="2">
    <source>
        <dbReference type="EMBL" id="MEQ2256805.1"/>
    </source>
</evidence>
<evidence type="ECO:0000256" key="1">
    <source>
        <dbReference type="SAM" id="MobiDB-lite"/>
    </source>
</evidence>
<dbReference type="PROSITE" id="PS51257">
    <property type="entry name" value="PROKAR_LIPOPROTEIN"/>
    <property type="match status" value="1"/>
</dbReference>
<accession>A0ABV0VIR5</accession>
<sequence>MRPGASAAAATGWLPRPSKFFVALCLFVGCASVGQLSNKFVPFGSSSAGFFSGSSSSSSESMRFTRLRMGRSSSEESSESESSSSDALLRFSARRLRRCLESSSEESTLLFNFRSFDSSSESLEKLAGGMEKHPVLAACSSTAL</sequence>
<feature type="compositionally biased region" description="Low complexity" evidence="1">
    <location>
        <begin position="50"/>
        <end position="61"/>
    </location>
</feature>
<evidence type="ECO:0008006" key="4">
    <source>
        <dbReference type="Google" id="ProtNLM"/>
    </source>
</evidence>
<proteinExistence type="predicted"/>
<name>A0ABV0VIR5_9TELE</name>
<protein>
    <recommendedName>
        <fullName evidence="4">Secreted protein</fullName>
    </recommendedName>
</protein>
<keyword evidence="3" id="KW-1185">Reference proteome</keyword>
<organism evidence="2 3">
    <name type="scientific">Ilyodon furcidens</name>
    <name type="common">goldbreast splitfin</name>
    <dbReference type="NCBI Taxonomy" id="33524"/>
    <lineage>
        <taxon>Eukaryota</taxon>
        <taxon>Metazoa</taxon>
        <taxon>Chordata</taxon>
        <taxon>Craniata</taxon>
        <taxon>Vertebrata</taxon>
        <taxon>Euteleostomi</taxon>
        <taxon>Actinopterygii</taxon>
        <taxon>Neopterygii</taxon>
        <taxon>Teleostei</taxon>
        <taxon>Neoteleostei</taxon>
        <taxon>Acanthomorphata</taxon>
        <taxon>Ovalentaria</taxon>
        <taxon>Atherinomorphae</taxon>
        <taxon>Cyprinodontiformes</taxon>
        <taxon>Goodeidae</taxon>
        <taxon>Ilyodon</taxon>
    </lineage>
</organism>
<dbReference type="Proteomes" id="UP001482620">
    <property type="component" value="Unassembled WGS sequence"/>
</dbReference>
<feature type="region of interest" description="Disordered" evidence="1">
    <location>
        <begin position="50"/>
        <end position="87"/>
    </location>
</feature>
<gene>
    <name evidence="2" type="ORF">ILYODFUR_027907</name>
</gene>
<comment type="caution">
    <text evidence="2">The sequence shown here is derived from an EMBL/GenBank/DDBJ whole genome shotgun (WGS) entry which is preliminary data.</text>
</comment>